<sequence length="484" mass="49815">MIPQPLRVLLALPCINVYDGNGYENADNSSGSGKGSRRGTVAQALAASSSSSSSSNNSSGPNVSSNSSTCSNSSSNKEGYPSNSRAAAAAAAAAVTAEPAASEASKIVKQTLCTLPGFDQHSKLVTLLLLALLLCAASPAAARRRRANNGNNNIDLNNPANINSASYHSLYNGPGNGNGGDNSNAGGNGNGQANGLDGDPNNPRGLSGHARPGGGGGSGSNGITYWGGPVMTQAAVTAYIIWYGSNWPAGHPALTVIPDFLQNLGVSAWWKMSTTYYDGANTKVVASVNFGGSVTLATSKTTLSDADVFNLVASTITSGKHPADLNGVYFLLTSKDVAQGSARSNFCGSYCGWHTHGSVAGVGNIKYSWVGDSERCPAACAAQALGPNGVQAYPAGTDGMISVIAHELTEAATDPQLNAWYDTRGYENADKCAWTFGTQYTTSNAAGTYSYNMQLQSTAGGTRQYLVQRNWVNAAGGYCSMQYP</sequence>
<dbReference type="PANTHER" id="PTHR31279">
    <property type="entry name" value="PROTEIN EXORDIUM-LIKE 5"/>
    <property type="match status" value="1"/>
</dbReference>
<feature type="compositionally biased region" description="Low complexity" evidence="5">
    <location>
        <begin position="48"/>
        <end position="76"/>
    </location>
</feature>
<dbReference type="PANTHER" id="PTHR31279:SF58">
    <property type="entry name" value="PROTEIN EXORDIUM-LIKE 2"/>
    <property type="match status" value="1"/>
</dbReference>
<feature type="compositionally biased region" description="Gly residues" evidence="5">
    <location>
        <begin position="174"/>
        <end position="192"/>
    </location>
</feature>
<reference evidence="6 7" key="1">
    <citation type="submission" date="2016-10" db="EMBL/GenBank/DDBJ databases">
        <authorList>
            <person name="Cai Z."/>
        </authorList>
    </citation>
    <scope>NUCLEOTIDE SEQUENCE [LARGE SCALE GENOMIC DNA]</scope>
</reference>
<dbReference type="AlphaFoldDB" id="A0A383VR51"/>
<evidence type="ECO:0000256" key="3">
    <source>
        <dbReference type="ARBA" id="ARBA00022729"/>
    </source>
</evidence>
<dbReference type="InterPro" id="IPR006766">
    <property type="entry name" value="EXORDIUM-like"/>
</dbReference>
<dbReference type="Proteomes" id="UP000256970">
    <property type="component" value="Unassembled WGS sequence"/>
</dbReference>
<feature type="compositionally biased region" description="Low complexity" evidence="5">
    <location>
        <begin position="193"/>
        <end position="210"/>
    </location>
</feature>
<dbReference type="EMBL" id="FNXT01000786">
    <property type="protein sequence ID" value="SZX67329.1"/>
    <property type="molecule type" value="Genomic_DNA"/>
</dbReference>
<evidence type="ECO:0000313" key="7">
    <source>
        <dbReference type="Proteomes" id="UP000256970"/>
    </source>
</evidence>
<keyword evidence="7" id="KW-1185">Reference proteome</keyword>
<accession>A0A383VR51</accession>
<keyword evidence="3" id="KW-0732">Signal</keyword>
<evidence type="ECO:0000313" key="6">
    <source>
        <dbReference type="EMBL" id="SZX67329.1"/>
    </source>
</evidence>
<evidence type="ECO:0000256" key="2">
    <source>
        <dbReference type="ARBA" id="ARBA00022525"/>
    </source>
</evidence>
<comment type="similarity">
    <text evidence="4">Belongs to the EXORDIUM family.</text>
</comment>
<gene>
    <name evidence="6" type="ORF">BQ4739_LOCUS7733</name>
</gene>
<feature type="region of interest" description="Disordered" evidence="5">
    <location>
        <begin position="27"/>
        <end position="82"/>
    </location>
</feature>
<evidence type="ECO:0000256" key="1">
    <source>
        <dbReference type="ARBA" id="ARBA00004613"/>
    </source>
</evidence>
<keyword evidence="2" id="KW-0964">Secreted</keyword>
<name>A0A383VR51_TETOB</name>
<protein>
    <submittedName>
        <fullName evidence="6">Uncharacterized protein</fullName>
    </submittedName>
</protein>
<proteinExistence type="inferred from homology"/>
<dbReference type="Pfam" id="PF04674">
    <property type="entry name" value="Phi_1"/>
    <property type="match status" value="1"/>
</dbReference>
<dbReference type="GO" id="GO:0005576">
    <property type="term" value="C:extracellular region"/>
    <property type="evidence" value="ECO:0007669"/>
    <property type="project" value="UniProtKB-SubCell"/>
</dbReference>
<evidence type="ECO:0000256" key="4">
    <source>
        <dbReference type="ARBA" id="ARBA00023591"/>
    </source>
</evidence>
<feature type="region of interest" description="Disordered" evidence="5">
    <location>
        <begin position="167"/>
        <end position="216"/>
    </location>
</feature>
<evidence type="ECO:0000256" key="5">
    <source>
        <dbReference type="SAM" id="MobiDB-lite"/>
    </source>
</evidence>
<comment type="subcellular location">
    <subcellularLocation>
        <location evidence="1">Secreted</location>
    </subcellularLocation>
</comment>
<organism evidence="6 7">
    <name type="scientific">Tetradesmus obliquus</name>
    <name type="common">Green alga</name>
    <name type="synonym">Acutodesmus obliquus</name>
    <dbReference type="NCBI Taxonomy" id="3088"/>
    <lineage>
        <taxon>Eukaryota</taxon>
        <taxon>Viridiplantae</taxon>
        <taxon>Chlorophyta</taxon>
        <taxon>core chlorophytes</taxon>
        <taxon>Chlorophyceae</taxon>
        <taxon>CS clade</taxon>
        <taxon>Sphaeropleales</taxon>
        <taxon>Scenedesmaceae</taxon>
        <taxon>Tetradesmus</taxon>
    </lineage>
</organism>